<evidence type="ECO:0000313" key="3">
    <source>
        <dbReference type="Proteomes" id="UP000573327"/>
    </source>
</evidence>
<protein>
    <submittedName>
        <fullName evidence="2">Uncharacterized protein</fullName>
    </submittedName>
</protein>
<evidence type="ECO:0000313" key="2">
    <source>
        <dbReference type="EMBL" id="MBB4948536.1"/>
    </source>
</evidence>
<name>A0A7W7SFV2_9ACTN</name>
<dbReference type="RefSeq" id="WP_221503659.1">
    <property type="nucleotide sequence ID" value="NZ_JACHJR010000001.1"/>
</dbReference>
<dbReference type="EMBL" id="JACHJR010000001">
    <property type="protein sequence ID" value="MBB4948536.1"/>
    <property type="molecule type" value="Genomic_DNA"/>
</dbReference>
<dbReference type="AlphaFoldDB" id="A0A7W7SFV2"/>
<dbReference type="Proteomes" id="UP000573327">
    <property type="component" value="Unassembled WGS sequence"/>
</dbReference>
<sequence length="113" mass="12454">MIADALGTAPVDTVVVWCGALTAVTAATGMLWRLGRVVRQIAHRVEEFSEDWQGTEPRPGVPGREGVMTRLDGIERRLSAVEHELRPNSGSSMRDAIDRVDRRTLRFSPDAEA</sequence>
<keyword evidence="3" id="KW-1185">Reference proteome</keyword>
<reference evidence="2 3" key="1">
    <citation type="submission" date="2020-08" db="EMBL/GenBank/DDBJ databases">
        <title>Sequencing the genomes of 1000 actinobacteria strains.</title>
        <authorList>
            <person name="Klenk H.-P."/>
        </authorList>
    </citation>
    <scope>NUCLEOTIDE SEQUENCE [LARGE SCALE GENOMIC DNA]</scope>
    <source>
        <strain evidence="2 3">DSM 44786</strain>
    </source>
</reference>
<proteinExistence type="predicted"/>
<evidence type="ECO:0000256" key="1">
    <source>
        <dbReference type="SAM" id="Phobius"/>
    </source>
</evidence>
<accession>A0A7W7SFV2</accession>
<gene>
    <name evidence="2" type="ORF">F4556_004071</name>
</gene>
<organism evidence="2 3">
    <name type="scientific">Kitasatospora gansuensis</name>
    <dbReference type="NCBI Taxonomy" id="258050"/>
    <lineage>
        <taxon>Bacteria</taxon>
        <taxon>Bacillati</taxon>
        <taxon>Actinomycetota</taxon>
        <taxon>Actinomycetes</taxon>
        <taxon>Kitasatosporales</taxon>
        <taxon>Streptomycetaceae</taxon>
        <taxon>Kitasatospora</taxon>
    </lineage>
</organism>
<comment type="caution">
    <text evidence="2">The sequence shown here is derived from an EMBL/GenBank/DDBJ whole genome shotgun (WGS) entry which is preliminary data.</text>
</comment>
<keyword evidence="1" id="KW-0812">Transmembrane</keyword>
<keyword evidence="1" id="KW-1133">Transmembrane helix</keyword>
<feature type="transmembrane region" description="Helical" evidence="1">
    <location>
        <begin position="14"/>
        <end position="34"/>
    </location>
</feature>
<keyword evidence="1" id="KW-0472">Membrane</keyword>